<keyword evidence="2" id="KW-1185">Reference proteome</keyword>
<comment type="caution">
    <text evidence="1">The sequence shown here is derived from an EMBL/GenBank/DDBJ whole genome shotgun (WGS) entry which is preliminary data.</text>
</comment>
<evidence type="ECO:0000313" key="2">
    <source>
        <dbReference type="Proteomes" id="UP000540698"/>
    </source>
</evidence>
<dbReference type="EMBL" id="JAAXOS010000029">
    <property type="protein sequence ID" value="NKY31288.1"/>
    <property type="molecule type" value="Genomic_DNA"/>
</dbReference>
<gene>
    <name evidence="1" type="ORF">HGB38_34590</name>
</gene>
<evidence type="ECO:0000313" key="1">
    <source>
        <dbReference type="EMBL" id="NKY31288.1"/>
    </source>
</evidence>
<proteinExistence type="predicted"/>
<sequence length="156" mass="17387">MFERCHSAREVAEVYRRRGFIVSCAFDRVFLVASLRLGAVVMPAPLGGRVRKALLDTGKFESVPVLTHARPDREWVFLVGPTWGAGMSTPTVASLEAHGVRVLDARQRIWLPMTDHPTGWHWISEPVTATSIPSRTTVACRARDLLSPARSSRARR</sequence>
<dbReference type="Proteomes" id="UP000540698">
    <property type="component" value="Unassembled WGS sequence"/>
</dbReference>
<dbReference type="RefSeq" id="WP_062976774.1">
    <property type="nucleotide sequence ID" value="NZ_JAAXOS010000029.1"/>
</dbReference>
<name>A0A7X6LBJ0_9NOCA</name>
<reference evidence="1 2" key="1">
    <citation type="submission" date="2020-04" db="EMBL/GenBank/DDBJ databases">
        <title>MicrobeNet Type strains.</title>
        <authorList>
            <person name="Nicholson A.C."/>
        </authorList>
    </citation>
    <scope>NUCLEOTIDE SEQUENCE [LARGE SCALE GENOMIC DNA]</scope>
    <source>
        <strain evidence="1 2">DSM 44956</strain>
    </source>
</reference>
<dbReference type="AlphaFoldDB" id="A0A7X6LBJ0"/>
<organism evidence="1 2">
    <name type="scientific">Nocardia gamkensis</name>
    <dbReference type="NCBI Taxonomy" id="352869"/>
    <lineage>
        <taxon>Bacteria</taxon>
        <taxon>Bacillati</taxon>
        <taxon>Actinomycetota</taxon>
        <taxon>Actinomycetes</taxon>
        <taxon>Mycobacteriales</taxon>
        <taxon>Nocardiaceae</taxon>
        <taxon>Nocardia</taxon>
    </lineage>
</organism>
<accession>A0A7X6LBJ0</accession>
<protein>
    <submittedName>
        <fullName evidence="1">Uncharacterized protein</fullName>
    </submittedName>
</protein>